<name>A0AAU9DTW7_9LACO</name>
<proteinExistence type="predicted"/>
<dbReference type="KEGG" id="xap:XA3_20550"/>
<evidence type="ECO:0000256" key="2">
    <source>
        <dbReference type="SAM" id="SignalP"/>
    </source>
</evidence>
<gene>
    <name evidence="4" type="ORF">XA3_20550</name>
</gene>
<dbReference type="Pfam" id="PF13731">
    <property type="entry name" value="WxL"/>
    <property type="match status" value="1"/>
</dbReference>
<feature type="compositionally biased region" description="Gly residues" evidence="1">
    <location>
        <begin position="131"/>
        <end position="140"/>
    </location>
</feature>
<organism evidence="4 5">
    <name type="scientific">Xylocopilactobacillus apicola</name>
    <dbReference type="NCBI Taxonomy" id="2932184"/>
    <lineage>
        <taxon>Bacteria</taxon>
        <taxon>Bacillati</taxon>
        <taxon>Bacillota</taxon>
        <taxon>Bacilli</taxon>
        <taxon>Lactobacillales</taxon>
        <taxon>Lactobacillaceae</taxon>
        <taxon>Xylocopilactobacillus</taxon>
    </lineage>
</organism>
<dbReference type="InterPro" id="IPR027994">
    <property type="entry name" value="WxL_dom"/>
</dbReference>
<dbReference type="AlphaFoldDB" id="A0AAU9DTW7"/>
<feature type="region of interest" description="Disordered" evidence="1">
    <location>
        <begin position="123"/>
        <end position="142"/>
    </location>
</feature>
<protein>
    <recommendedName>
        <fullName evidence="3">WxL domain-containing protein</fullName>
    </recommendedName>
</protein>
<keyword evidence="2" id="KW-0732">Signal</keyword>
<accession>A0AAU9DTW7</accession>
<keyword evidence="5" id="KW-1185">Reference proteome</keyword>
<reference evidence="4 5" key="1">
    <citation type="journal article" date="2023" name="Microbiol. Spectr.">
        <title>Symbiosis of Carpenter Bees with Uncharacterized Lactic Acid Bacteria Showing NAD Auxotrophy.</title>
        <authorList>
            <person name="Kawasaki S."/>
            <person name="Ozawa K."/>
            <person name="Mori T."/>
            <person name="Yamamoto A."/>
            <person name="Ito M."/>
            <person name="Ohkuma M."/>
            <person name="Sakamoto M."/>
            <person name="Matsutani M."/>
        </authorList>
    </citation>
    <scope>NUCLEOTIDE SEQUENCE [LARGE SCALE GENOMIC DNA]</scope>
    <source>
        <strain evidence="4 5">XA3</strain>
    </source>
</reference>
<feature type="domain" description="WxL" evidence="3">
    <location>
        <begin position="70"/>
        <end position="277"/>
    </location>
</feature>
<evidence type="ECO:0000313" key="4">
    <source>
        <dbReference type="EMBL" id="BDR59614.1"/>
    </source>
</evidence>
<feature type="region of interest" description="Disordered" evidence="1">
    <location>
        <begin position="95"/>
        <end position="117"/>
    </location>
</feature>
<dbReference type="Proteomes" id="UP001321861">
    <property type="component" value="Chromosome"/>
</dbReference>
<evidence type="ECO:0000259" key="3">
    <source>
        <dbReference type="Pfam" id="PF13731"/>
    </source>
</evidence>
<evidence type="ECO:0000256" key="1">
    <source>
        <dbReference type="SAM" id="MobiDB-lite"/>
    </source>
</evidence>
<evidence type="ECO:0000313" key="5">
    <source>
        <dbReference type="Proteomes" id="UP001321861"/>
    </source>
</evidence>
<dbReference type="RefSeq" id="WP_317635400.1">
    <property type="nucleotide sequence ID" value="NZ_AP026802.1"/>
</dbReference>
<feature type="signal peptide" evidence="2">
    <location>
        <begin position="1"/>
        <end position="27"/>
    </location>
</feature>
<sequence length="279" mass="27485">MNFNKKSLLATAGVLAGVMAPVSSVFAAGGYDSAGTSADSGQTLPVFTSNSQNASTGTAKAWSVASVVVKTGFLQLNRVPNLNFMSSFEGGTTNLYDNTQGGPGSAGQDYDGSTNNPDGFLEVMDSRKSSGNGGGNGGGVNAAKTPIGGWKLQVSLGEFKNGNGTDGGAGSAWVLKLNRGAAAQKVVDTGTQSFVPATGFVASNAAPTGSGPTASPITVESGTAGNGTAVDVWVAAAGTGAGTTQALYHTAQTASLKIPAGVADGSYSAPITWTLTASV</sequence>
<dbReference type="EMBL" id="AP026802">
    <property type="protein sequence ID" value="BDR59614.1"/>
    <property type="molecule type" value="Genomic_DNA"/>
</dbReference>
<feature type="chain" id="PRO_5043403783" description="WxL domain-containing protein" evidence="2">
    <location>
        <begin position="28"/>
        <end position="279"/>
    </location>
</feature>